<dbReference type="PROSITE" id="PS51155">
    <property type="entry name" value="CHIT_BIND_RR_2"/>
    <property type="match status" value="1"/>
</dbReference>
<dbReference type="PROSITE" id="PS00233">
    <property type="entry name" value="CHIT_BIND_RR_1"/>
    <property type="match status" value="1"/>
</dbReference>
<name>A0A821NL80_9NEOP</name>
<dbReference type="EMBL" id="CAJOBZ010000004">
    <property type="protein sequence ID" value="CAF4786827.1"/>
    <property type="molecule type" value="Genomic_DNA"/>
</dbReference>
<organism evidence="5 6">
    <name type="scientific">Pieris macdunnoughi</name>
    <dbReference type="NCBI Taxonomy" id="345717"/>
    <lineage>
        <taxon>Eukaryota</taxon>
        <taxon>Metazoa</taxon>
        <taxon>Ecdysozoa</taxon>
        <taxon>Arthropoda</taxon>
        <taxon>Hexapoda</taxon>
        <taxon>Insecta</taxon>
        <taxon>Pterygota</taxon>
        <taxon>Neoptera</taxon>
        <taxon>Endopterygota</taxon>
        <taxon>Lepidoptera</taxon>
        <taxon>Glossata</taxon>
        <taxon>Ditrysia</taxon>
        <taxon>Papilionoidea</taxon>
        <taxon>Pieridae</taxon>
        <taxon>Pierinae</taxon>
        <taxon>Pieris</taxon>
    </lineage>
</organism>
<dbReference type="PRINTS" id="PR00947">
    <property type="entry name" value="CUTICLE"/>
</dbReference>
<dbReference type="OrthoDB" id="7472752at2759"/>
<dbReference type="GO" id="GO:0031012">
    <property type="term" value="C:extracellular matrix"/>
    <property type="evidence" value="ECO:0007669"/>
    <property type="project" value="TreeGrafter"/>
</dbReference>
<evidence type="ECO:0000256" key="4">
    <source>
        <dbReference type="SAM" id="SignalP"/>
    </source>
</evidence>
<accession>A0A821NL80</accession>
<dbReference type="InterPro" id="IPR031311">
    <property type="entry name" value="CHIT_BIND_RR_consensus"/>
</dbReference>
<dbReference type="InterPro" id="IPR051217">
    <property type="entry name" value="Insect_Cuticle_Struc_Prot"/>
</dbReference>
<evidence type="ECO:0000313" key="6">
    <source>
        <dbReference type="Proteomes" id="UP000663880"/>
    </source>
</evidence>
<proteinExistence type="predicted"/>
<protein>
    <submittedName>
        <fullName evidence="5">Uncharacterized protein</fullName>
    </submittedName>
</protein>
<dbReference type="Proteomes" id="UP000663880">
    <property type="component" value="Unassembled WGS sequence"/>
</dbReference>
<dbReference type="AlphaFoldDB" id="A0A821NL80"/>
<keyword evidence="1 3" id="KW-0193">Cuticle</keyword>
<evidence type="ECO:0000256" key="3">
    <source>
        <dbReference type="PROSITE-ProRule" id="PRU00497"/>
    </source>
</evidence>
<dbReference type="InterPro" id="IPR000618">
    <property type="entry name" value="Insect_cuticle"/>
</dbReference>
<gene>
    <name evidence="5" type="ORF">PMACD_LOCUS2665</name>
</gene>
<evidence type="ECO:0000256" key="1">
    <source>
        <dbReference type="ARBA" id="ARBA00022460"/>
    </source>
</evidence>
<evidence type="ECO:0000313" key="5">
    <source>
        <dbReference type="EMBL" id="CAF4786827.1"/>
    </source>
</evidence>
<dbReference type="PANTHER" id="PTHR12236:SF95">
    <property type="entry name" value="CUTICULAR PROTEIN 76BD, ISOFORM C-RELATED"/>
    <property type="match status" value="1"/>
</dbReference>
<evidence type="ECO:0000256" key="2">
    <source>
        <dbReference type="ARBA" id="ARBA00022729"/>
    </source>
</evidence>
<reference evidence="5" key="1">
    <citation type="submission" date="2021-02" db="EMBL/GenBank/DDBJ databases">
        <authorList>
            <person name="Steward A R."/>
        </authorList>
    </citation>
    <scope>NUCLEOTIDE SEQUENCE</scope>
</reference>
<dbReference type="GO" id="GO:0042302">
    <property type="term" value="F:structural constituent of cuticle"/>
    <property type="evidence" value="ECO:0007669"/>
    <property type="project" value="UniProtKB-UniRule"/>
</dbReference>
<sequence length="180" mass="19134">MTLFQLIVFLFAVAVAHAAVVVDNEATSFEYGVADPSTGDYKSQSESRVGGVVRGQYSLIEPDGSKRTVDYTADDVNGFNAVVRKDPVATSVVTPVVAARSVVAPVVPKLVSPVTYARSYSPAVVSPVVGTVAPVYANAPVYASAPFVRSYAAPTVYGNTVVSQAYPYYNNYNTVPVNYY</sequence>
<comment type="caution">
    <text evidence="5">The sequence shown here is derived from an EMBL/GenBank/DDBJ whole genome shotgun (WGS) entry which is preliminary data.</text>
</comment>
<feature type="chain" id="PRO_5032531468" evidence="4">
    <location>
        <begin position="19"/>
        <end position="180"/>
    </location>
</feature>
<keyword evidence="2 4" id="KW-0732">Signal</keyword>
<feature type="signal peptide" evidence="4">
    <location>
        <begin position="1"/>
        <end position="18"/>
    </location>
</feature>
<dbReference type="Pfam" id="PF00379">
    <property type="entry name" value="Chitin_bind_4"/>
    <property type="match status" value="1"/>
</dbReference>
<keyword evidence="6" id="KW-1185">Reference proteome</keyword>
<dbReference type="PANTHER" id="PTHR12236">
    <property type="entry name" value="STRUCTURAL CONTITUENT OF CUTICLE"/>
    <property type="match status" value="1"/>
</dbReference>
<dbReference type="GO" id="GO:0005615">
    <property type="term" value="C:extracellular space"/>
    <property type="evidence" value="ECO:0007669"/>
    <property type="project" value="TreeGrafter"/>
</dbReference>